<evidence type="ECO:0000313" key="2">
    <source>
        <dbReference type="Proteomes" id="UP001057375"/>
    </source>
</evidence>
<gene>
    <name evidence="1" type="ORF">ADUPG1_001937</name>
</gene>
<dbReference type="PANTHER" id="PTHR43306:SF1">
    <property type="entry name" value="7,8-DIHYDRO-6-HYDROXYMETHYLPTERIN DIMETHYLTRANSFERASE"/>
    <property type="match status" value="1"/>
</dbReference>
<reference evidence="1" key="1">
    <citation type="submission" date="2022-03" db="EMBL/GenBank/DDBJ databases">
        <title>Draft genome sequence of Aduncisulcus paluster, a free-living microaerophilic Fornicata.</title>
        <authorList>
            <person name="Yuyama I."/>
            <person name="Kume K."/>
            <person name="Tamura T."/>
            <person name="Inagaki Y."/>
            <person name="Hashimoto T."/>
        </authorList>
    </citation>
    <scope>NUCLEOTIDE SEQUENCE</scope>
    <source>
        <strain evidence="1">NY0171</strain>
    </source>
</reference>
<dbReference type="EMBL" id="BQXS01001985">
    <property type="protein sequence ID" value="GKT31271.1"/>
    <property type="molecule type" value="Genomic_DNA"/>
</dbReference>
<name>A0ABQ5KFH2_9EUKA</name>
<dbReference type="PANTHER" id="PTHR43306">
    <property type="entry name" value="7,8-DIHYDRO-6-HYDROXYMETHYLPTERIN DIMETHYLTRANSFERASE"/>
    <property type="match status" value="1"/>
</dbReference>
<evidence type="ECO:0000313" key="1">
    <source>
        <dbReference type="EMBL" id="GKT31271.1"/>
    </source>
</evidence>
<dbReference type="InterPro" id="IPR034474">
    <property type="entry name" value="Methyltransferase_Class_D"/>
</dbReference>
<feature type="non-terminal residue" evidence="1">
    <location>
        <position position="1"/>
    </location>
</feature>
<comment type="caution">
    <text evidence="1">The sequence shown here is derived from an EMBL/GenBank/DDBJ whole genome shotgun (WGS) entry which is preliminary data.</text>
</comment>
<keyword evidence="2" id="KW-1185">Reference proteome</keyword>
<sequence length="137" mass="15314">DDIGEILKLAVSYAPGVRGVHFQPVSYFGRYPAPPSDDMRITLPEIMTALEEQSDQLVHRDDFMPPGCEHSLCSFHSNYLVMEDGSLKKLSAKKKVAAPPNRLPKVQINPRLSCVVNGLHRKKPANAKNRRMTLTAF</sequence>
<protein>
    <submittedName>
        <fullName evidence="1">Radical SAM protein</fullName>
    </submittedName>
</protein>
<proteinExistence type="predicted"/>
<accession>A0ABQ5KFH2</accession>
<dbReference type="Proteomes" id="UP001057375">
    <property type="component" value="Unassembled WGS sequence"/>
</dbReference>
<organism evidence="1 2">
    <name type="scientific">Aduncisulcus paluster</name>
    <dbReference type="NCBI Taxonomy" id="2918883"/>
    <lineage>
        <taxon>Eukaryota</taxon>
        <taxon>Metamonada</taxon>
        <taxon>Carpediemonas-like organisms</taxon>
        <taxon>Aduncisulcus</taxon>
    </lineage>
</organism>